<dbReference type="EC" id="3.1.26.4" evidence="3"/>
<evidence type="ECO:0000313" key="10">
    <source>
        <dbReference type="Proteomes" id="UP000887226"/>
    </source>
</evidence>
<evidence type="ECO:0000256" key="7">
    <source>
        <dbReference type="ARBA" id="ARBA00022801"/>
    </source>
</evidence>
<dbReference type="PROSITE" id="PS50879">
    <property type="entry name" value="RNASE_H_1"/>
    <property type="match status" value="1"/>
</dbReference>
<dbReference type="InterPro" id="IPR050092">
    <property type="entry name" value="RNase_H"/>
</dbReference>
<dbReference type="Gene3D" id="3.30.420.10">
    <property type="entry name" value="Ribonuclease H-like superfamily/Ribonuclease H"/>
    <property type="match status" value="1"/>
</dbReference>
<dbReference type="Proteomes" id="UP000887226">
    <property type="component" value="Unassembled WGS sequence"/>
</dbReference>
<feature type="domain" description="RNase H type-1" evidence="8">
    <location>
        <begin position="72"/>
        <end position="233"/>
    </location>
</feature>
<dbReference type="InterPro" id="IPR012337">
    <property type="entry name" value="RNaseH-like_sf"/>
</dbReference>
<evidence type="ECO:0000259" key="8">
    <source>
        <dbReference type="PROSITE" id="PS50879"/>
    </source>
</evidence>
<dbReference type="AlphaFoldDB" id="A0A9P8CIZ4"/>
<proteinExistence type="inferred from homology"/>
<dbReference type="CDD" id="cd13934">
    <property type="entry name" value="RNase_H_Dikarya_like"/>
    <property type="match status" value="1"/>
</dbReference>
<dbReference type="SUPFAM" id="SSF53098">
    <property type="entry name" value="Ribonuclease H-like"/>
    <property type="match status" value="1"/>
</dbReference>
<keyword evidence="7" id="KW-0378">Hydrolase</keyword>
<keyword evidence="6" id="KW-0255">Endonuclease</keyword>
<protein>
    <recommendedName>
        <fullName evidence="3">ribonuclease H</fullName>
        <ecNumber evidence="3">3.1.26.4</ecNumber>
    </recommendedName>
</protein>
<evidence type="ECO:0000313" key="9">
    <source>
        <dbReference type="EMBL" id="KAG9248788.1"/>
    </source>
</evidence>
<dbReference type="GO" id="GO:0004523">
    <property type="term" value="F:RNA-DNA hybrid ribonuclease activity"/>
    <property type="evidence" value="ECO:0007669"/>
    <property type="project" value="UniProtKB-EC"/>
</dbReference>
<dbReference type="GO" id="GO:0003676">
    <property type="term" value="F:nucleic acid binding"/>
    <property type="evidence" value="ECO:0007669"/>
    <property type="project" value="InterPro"/>
</dbReference>
<keyword evidence="5" id="KW-0479">Metal-binding</keyword>
<evidence type="ECO:0000256" key="4">
    <source>
        <dbReference type="ARBA" id="ARBA00022722"/>
    </source>
</evidence>
<dbReference type="EMBL" id="MU253743">
    <property type="protein sequence ID" value="KAG9248788.1"/>
    <property type="molecule type" value="Genomic_DNA"/>
</dbReference>
<dbReference type="PANTHER" id="PTHR10642:SF26">
    <property type="entry name" value="RIBONUCLEASE H1"/>
    <property type="match status" value="1"/>
</dbReference>
<keyword evidence="4" id="KW-0540">Nuclease</keyword>
<gene>
    <name evidence="9" type="ORF">BJ878DRAFT_287273</name>
</gene>
<name>A0A9P8CIZ4_9HELO</name>
<dbReference type="GO" id="GO:0043137">
    <property type="term" value="P:DNA replication, removal of RNA primer"/>
    <property type="evidence" value="ECO:0007669"/>
    <property type="project" value="TreeGrafter"/>
</dbReference>
<dbReference type="Pfam" id="PF00075">
    <property type="entry name" value="RNase_H"/>
    <property type="match status" value="1"/>
</dbReference>
<sequence>MKKVEHIEKSFHNTHVTRSEWIPNRQFKPSQLYSAVVQDDKYETSEYSSDWSLVMCHLDNMPCPVCHGINGHADCIVVAVDGASRGNGTDNAKGAIGVFFGPTSRYNVSLMLIKDTAPTNQKAELCAGIVALRKCLKIQAIGVVTRYHTRPLKQVVVKSDSEYLVKGMTDLIFKWKRIDGMNHKGEPIKNYDLFRRLDYLVRQLNDKDVEVLFWLVKRERNKDADRLANHALGMR</sequence>
<evidence type="ECO:0000256" key="6">
    <source>
        <dbReference type="ARBA" id="ARBA00022759"/>
    </source>
</evidence>
<evidence type="ECO:0000256" key="2">
    <source>
        <dbReference type="ARBA" id="ARBA00005300"/>
    </source>
</evidence>
<organism evidence="9 10">
    <name type="scientific">Calycina marina</name>
    <dbReference type="NCBI Taxonomy" id="1763456"/>
    <lineage>
        <taxon>Eukaryota</taxon>
        <taxon>Fungi</taxon>
        <taxon>Dikarya</taxon>
        <taxon>Ascomycota</taxon>
        <taxon>Pezizomycotina</taxon>
        <taxon>Leotiomycetes</taxon>
        <taxon>Helotiales</taxon>
        <taxon>Pezizellaceae</taxon>
        <taxon>Calycina</taxon>
    </lineage>
</organism>
<accession>A0A9P8CIZ4</accession>
<comment type="similarity">
    <text evidence="2">Belongs to the RNase H family.</text>
</comment>
<comment type="caution">
    <text evidence="9">The sequence shown here is derived from an EMBL/GenBank/DDBJ whole genome shotgun (WGS) entry which is preliminary data.</text>
</comment>
<reference evidence="9" key="1">
    <citation type="journal article" date="2021" name="IMA Fungus">
        <title>Genomic characterization of three marine fungi, including Emericellopsis atlantica sp. nov. with signatures of a generalist lifestyle and marine biomass degradation.</title>
        <authorList>
            <person name="Hagestad O.C."/>
            <person name="Hou L."/>
            <person name="Andersen J.H."/>
            <person name="Hansen E.H."/>
            <person name="Altermark B."/>
            <person name="Li C."/>
            <person name="Kuhnert E."/>
            <person name="Cox R.J."/>
            <person name="Crous P.W."/>
            <person name="Spatafora J.W."/>
            <person name="Lail K."/>
            <person name="Amirebrahimi M."/>
            <person name="Lipzen A."/>
            <person name="Pangilinan J."/>
            <person name="Andreopoulos W."/>
            <person name="Hayes R.D."/>
            <person name="Ng V."/>
            <person name="Grigoriev I.V."/>
            <person name="Jackson S.A."/>
            <person name="Sutton T.D.S."/>
            <person name="Dobson A.D.W."/>
            <person name="Rama T."/>
        </authorList>
    </citation>
    <scope>NUCLEOTIDE SEQUENCE</scope>
    <source>
        <strain evidence="9">TRa3180A</strain>
    </source>
</reference>
<dbReference type="OrthoDB" id="245563at2759"/>
<dbReference type="InterPro" id="IPR002156">
    <property type="entry name" value="RNaseH_domain"/>
</dbReference>
<keyword evidence="10" id="KW-1185">Reference proteome</keyword>
<dbReference type="PANTHER" id="PTHR10642">
    <property type="entry name" value="RIBONUCLEASE H1"/>
    <property type="match status" value="1"/>
</dbReference>
<evidence type="ECO:0000256" key="1">
    <source>
        <dbReference type="ARBA" id="ARBA00000077"/>
    </source>
</evidence>
<dbReference type="InterPro" id="IPR036397">
    <property type="entry name" value="RNaseH_sf"/>
</dbReference>
<evidence type="ECO:0000256" key="5">
    <source>
        <dbReference type="ARBA" id="ARBA00022723"/>
    </source>
</evidence>
<evidence type="ECO:0000256" key="3">
    <source>
        <dbReference type="ARBA" id="ARBA00012180"/>
    </source>
</evidence>
<comment type="catalytic activity">
    <reaction evidence="1">
        <text>Endonucleolytic cleavage to 5'-phosphomonoester.</text>
        <dbReference type="EC" id="3.1.26.4"/>
    </reaction>
</comment>
<dbReference type="GO" id="GO:0046872">
    <property type="term" value="F:metal ion binding"/>
    <property type="evidence" value="ECO:0007669"/>
    <property type="project" value="UniProtKB-KW"/>
</dbReference>